<evidence type="ECO:0000313" key="1">
    <source>
        <dbReference type="EMBL" id="MDV0446124.1"/>
    </source>
</evidence>
<dbReference type="EMBL" id="JAWDKC010000033">
    <property type="protein sequence ID" value="MDV0446124.1"/>
    <property type="molecule type" value="Genomic_DNA"/>
</dbReference>
<protein>
    <recommendedName>
        <fullName evidence="3">SatD</fullName>
    </recommendedName>
</protein>
<proteinExistence type="predicted"/>
<keyword evidence="2" id="KW-1185">Reference proteome</keyword>
<dbReference type="InterPro" id="IPR032580">
    <property type="entry name" value="SatD"/>
</dbReference>
<accession>A0ABU3VS58</accession>
<dbReference type="RefSeq" id="WP_318786562.1">
    <property type="nucleotide sequence ID" value="NZ_JAWDKC010000033.1"/>
</dbReference>
<comment type="caution">
    <text evidence="1">The sequence shown here is derived from an EMBL/GenBank/DDBJ whole genome shotgun (WGS) entry which is preliminary data.</text>
</comment>
<sequence length="231" mass="27028">MYFAVIGNIISAEKMVNKERYEMQYKVDDVLTQINKEYKNDIAYDFKLTLGDEFQGLIQNAASVLEILDKIEYLADPLELRFGIGIGPIYSEINKKSSNRPDGPAYWNAGFAIQQMKKNKSYTRPKILFETEDNERNKDTWIEVINESLNLCDFIERGWTDKQKNIVRESIYRYGYDTKVPQKDLADLFEISIPAVNVHMKRSGYYNYMNLRKAVSDALQKEWGEIRIDQN</sequence>
<dbReference type="Proteomes" id="UP001272052">
    <property type="component" value="Unassembled WGS sequence"/>
</dbReference>
<organism evidence="1 2">
    <name type="scientific">Methanimicrococcus hacksteinii</name>
    <dbReference type="NCBI Taxonomy" id="3028293"/>
    <lineage>
        <taxon>Archaea</taxon>
        <taxon>Methanobacteriati</taxon>
        <taxon>Methanobacteriota</taxon>
        <taxon>Stenosarchaea group</taxon>
        <taxon>Methanomicrobia</taxon>
        <taxon>Methanosarcinales</taxon>
        <taxon>Methanosarcinaceae</taxon>
        <taxon>Methanimicrococcus</taxon>
    </lineage>
</organism>
<name>A0ABU3VS58_9EURY</name>
<gene>
    <name evidence="1" type="ORF">MmiAt1_17400</name>
</gene>
<evidence type="ECO:0008006" key="3">
    <source>
        <dbReference type="Google" id="ProtNLM"/>
    </source>
</evidence>
<dbReference type="Pfam" id="PF16264">
    <property type="entry name" value="SatD"/>
    <property type="match status" value="1"/>
</dbReference>
<evidence type="ECO:0000313" key="2">
    <source>
        <dbReference type="Proteomes" id="UP001272052"/>
    </source>
</evidence>
<reference evidence="1 2" key="1">
    <citation type="submission" date="2023-06" db="EMBL/GenBank/DDBJ databases">
        <title>Genome sequence of Methanimicrococcus sp. At1.</title>
        <authorList>
            <person name="Protasov E."/>
            <person name="Platt K."/>
            <person name="Poehlein A."/>
            <person name="Daniel R."/>
            <person name="Brune A."/>
        </authorList>
    </citation>
    <scope>NUCLEOTIDE SEQUENCE [LARGE SCALE GENOMIC DNA]</scope>
    <source>
        <strain evidence="1 2">At1</strain>
    </source>
</reference>